<dbReference type="EMBL" id="JAAEJV010000082">
    <property type="protein sequence ID" value="MBF5060153.1"/>
    <property type="molecule type" value="Genomic_DNA"/>
</dbReference>
<reference evidence="1 2" key="1">
    <citation type="submission" date="2020-01" db="EMBL/GenBank/DDBJ databases">
        <title>Draft genome sequence of Cand. Neptunochlamydia vexilliferae K9.</title>
        <authorList>
            <person name="Schulz F."/>
            <person name="Koestlbacher S."/>
            <person name="Wascher F."/>
            <person name="Pizzetti I."/>
            <person name="Horn M."/>
        </authorList>
    </citation>
    <scope>NUCLEOTIDE SEQUENCE [LARGE SCALE GENOMIC DNA]</scope>
    <source>
        <strain evidence="1 2">K9</strain>
    </source>
</reference>
<sequence>MDSQGLASDSVKKRRCRYYPCWLDGSTKGKYMTTSSYESLTHSRWDCKYHIVFIPKCRKKGHGSKYSMLR</sequence>
<keyword evidence="2" id="KW-1185">Reference proteome</keyword>
<protein>
    <recommendedName>
        <fullName evidence="3">Transposase IS200-like domain-containing protein</fullName>
    </recommendedName>
</protein>
<comment type="caution">
    <text evidence="1">The sequence shown here is derived from an EMBL/GenBank/DDBJ whole genome shotgun (WGS) entry which is preliminary data.</text>
</comment>
<evidence type="ECO:0000313" key="1">
    <source>
        <dbReference type="EMBL" id="MBF5060153.1"/>
    </source>
</evidence>
<dbReference type="SUPFAM" id="SSF143422">
    <property type="entry name" value="Transposase IS200-like"/>
    <property type="match status" value="1"/>
</dbReference>
<gene>
    <name evidence="1" type="ORF">NEPTK9_001683</name>
</gene>
<name>A0ABS0B173_9BACT</name>
<proteinExistence type="predicted"/>
<evidence type="ECO:0000313" key="2">
    <source>
        <dbReference type="Proteomes" id="UP001194714"/>
    </source>
</evidence>
<accession>A0ABS0B173</accession>
<organism evidence="1 2">
    <name type="scientific">Candidatus Neptunichlamydia vexilliferae</name>
    <dbReference type="NCBI Taxonomy" id="1651774"/>
    <lineage>
        <taxon>Bacteria</taxon>
        <taxon>Pseudomonadati</taxon>
        <taxon>Chlamydiota</taxon>
        <taxon>Chlamydiia</taxon>
        <taxon>Parachlamydiales</taxon>
        <taxon>Simkaniaceae</taxon>
        <taxon>Candidatus Neptunichlamydia</taxon>
    </lineage>
</organism>
<evidence type="ECO:0008006" key="3">
    <source>
        <dbReference type="Google" id="ProtNLM"/>
    </source>
</evidence>
<dbReference type="InterPro" id="IPR036515">
    <property type="entry name" value="Transposase_17_sf"/>
</dbReference>
<dbReference type="Proteomes" id="UP001194714">
    <property type="component" value="Unassembled WGS sequence"/>
</dbReference>